<evidence type="ECO:0000259" key="1">
    <source>
        <dbReference type="Pfam" id="PF13173"/>
    </source>
</evidence>
<dbReference type="Proteomes" id="UP000650081">
    <property type="component" value="Unassembled WGS sequence"/>
</dbReference>
<dbReference type="Pfam" id="PF13173">
    <property type="entry name" value="AAA_14"/>
    <property type="match status" value="1"/>
</dbReference>
<evidence type="ECO:0000259" key="2">
    <source>
        <dbReference type="Pfam" id="PF13635"/>
    </source>
</evidence>
<dbReference type="InterPro" id="IPR041682">
    <property type="entry name" value="AAA_14"/>
</dbReference>
<keyword evidence="3" id="KW-0547">Nucleotide-binding</keyword>
<comment type="caution">
    <text evidence="3">The sequence shown here is derived from an EMBL/GenBank/DDBJ whole genome shotgun (WGS) entry which is preliminary data.</text>
</comment>
<proteinExistence type="predicted"/>
<gene>
    <name evidence="3" type="ORF">H9S92_21245</name>
</gene>
<dbReference type="InterPro" id="IPR027417">
    <property type="entry name" value="P-loop_NTPase"/>
</dbReference>
<dbReference type="RefSeq" id="WP_187468721.1">
    <property type="nucleotide sequence ID" value="NZ_JACSIT010000154.1"/>
</dbReference>
<protein>
    <submittedName>
        <fullName evidence="3">ATP-binding protein</fullName>
    </submittedName>
</protein>
<dbReference type="InterPro" id="IPR025420">
    <property type="entry name" value="DUF4143"/>
</dbReference>
<evidence type="ECO:0000313" key="4">
    <source>
        <dbReference type="Proteomes" id="UP000650081"/>
    </source>
</evidence>
<dbReference type="SUPFAM" id="SSF46785">
    <property type="entry name" value="Winged helix' DNA-binding domain"/>
    <property type="match status" value="1"/>
</dbReference>
<dbReference type="InterPro" id="IPR036390">
    <property type="entry name" value="WH_DNA-bd_sf"/>
</dbReference>
<dbReference type="PANTHER" id="PTHR42990">
    <property type="entry name" value="ATPASE"/>
    <property type="match status" value="1"/>
</dbReference>
<reference evidence="3" key="1">
    <citation type="submission" date="2020-08" db="EMBL/GenBank/DDBJ databases">
        <title>Lewinella bacteria from marine environments.</title>
        <authorList>
            <person name="Zhong Y."/>
        </authorList>
    </citation>
    <scope>NUCLEOTIDE SEQUENCE</scope>
    <source>
        <strain evidence="3">KCTC 42187</strain>
    </source>
</reference>
<evidence type="ECO:0000313" key="3">
    <source>
        <dbReference type="EMBL" id="MBC6996712.1"/>
    </source>
</evidence>
<dbReference type="SUPFAM" id="SSF52540">
    <property type="entry name" value="P-loop containing nucleoside triphosphate hydrolases"/>
    <property type="match status" value="1"/>
</dbReference>
<accession>A0A923PTU4</accession>
<keyword evidence="3" id="KW-0067">ATP-binding</keyword>
<dbReference type="GO" id="GO:0005524">
    <property type="term" value="F:ATP binding"/>
    <property type="evidence" value="ECO:0007669"/>
    <property type="project" value="UniProtKB-KW"/>
</dbReference>
<dbReference type="AlphaFoldDB" id="A0A923PTU4"/>
<feature type="domain" description="DUF4143" evidence="2">
    <location>
        <begin position="233"/>
        <end position="347"/>
    </location>
</feature>
<sequence length="416" mass="46931">MITRLQRISQDALASVPTTFVRPLYDGIDWDYPLSALLGTRGVGKTTLLLQRLKSLGMGPEQAMYVDLGDVYFQATRLLDFAQEFRALGGRYLLIDEVHRYGYGADWAQELKQVYDLYRQDLTVSFTGSSAIHILQQKADLSRRVLQHRVPGLSFREYLSLKLGLAGLPVYDVLDVLEHSTEIVRELTERWDIKPLAHFAAYTQSGYYPYSLEGTSGYLSRLNGSVQLVLESDIPAVIPSGEADYAKLGRLLYAVASSVPFKPNITKLAERLSMSRETVVRYLDLLEDANLLINLRSAAKGISALAKPDKIYLNNPNLLYALAPNEANLGTIRETFFINQLNYLTYDTHVVRTELRLPPAGDFLLQYRDQSYLFEVGGAGKTRQQIGQQDNAFAVVDTDVTDDKFRIPLWLFGFLY</sequence>
<dbReference type="EMBL" id="JACSIT010000154">
    <property type="protein sequence ID" value="MBC6996712.1"/>
    <property type="molecule type" value="Genomic_DNA"/>
</dbReference>
<dbReference type="Gene3D" id="3.40.50.300">
    <property type="entry name" value="P-loop containing nucleotide triphosphate hydrolases"/>
    <property type="match status" value="1"/>
</dbReference>
<name>A0A923PTU4_9BACT</name>
<dbReference type="Pfam" id="PF13635">
    <property type="entry name" value="DUF4143"/>
    <property type="match status" value="1"/>
</dbReference>
<dbReference type="PANTHER" id="PTHR42990:SF1">
    <property type="entry name" value="AAA+ ATPASE DOMAIN-CONTAINING PROTEIN"/>
    <property type="match status" value="1"/>
</dbReference>
<keyword evidence="4" id="KW-1185">Reference proteome</keyword>
<feature type="domain" description="AAA" evidence="1">
    <location>
        <begin position="34"/>
        <end position="159"/>
    </location>
</feature>
<organism evidence="3 4">
    <name type="scientific">Neolewinella lacunae</name>
    <dbReference type="NCBI Taxonomy" id="1517758"/>
    <lineage>
        <taxon>Bacteria</taxon>
        <taxon>Pseudomonadati</taxon>
        <taxon>Bacteroidota</taxon>
        <taxon>Saprospiria</taxon>
        <taxon>Saprospirales</taxon>
        <taxon>Lewinellaceae</taxon>
        <taxon>Neolewinella</taxon>
    </lineage>
</organism>